<evidence type="ECO:0000313" key="8">
    <source>
        <dbReference type="Proteomes" id="UP000672602"/>
    </source>
</evidence>
<dbReference type="Pfam" id="PF13977">
    <property type="entry name" value="TetR_C_6"/>
    <property type="match status" value="1"/>
</dbReference>
<dbReference type="InterPro" id="IPR001647">
    <property type="entry name" value="HTH_TetR"/>
</dbReference>
<dbReference type="PANTHER" id="PTHR30055:SF234">
    <property type="entry name" value="HTH-TYPE TRANSCRIPTIONAL REGULATOR BETI"/>
    <property type="match status" value="1"/>
</dbReference>
<evidence type="ECO:0000256" key="5">
    <source>
        <dbReference type="PROSITE-ProRule" id="PRU00335"/>
    </source>
</evidence>
<evidence type="ECO:0000256" key="3">
    <source>
        <dbReference type="ARBA" id="ARBA00023125"/>
    </source>
</evidence>
<feature type="domain" description="HTH tetR-type" evidence="6">
    <location>
        <begin position="1"/>
        <end position="60"/>
    </location>
</feature>
<keyword evidence="4" id="KW-0804">Transcription</keyword>
<name>A0A8J7RW08_9PROT</name>
<feature type="DNA-binding region" description="H-T-H motif" evidence="5">
    <location>
        <begin position="23"/>
        <end position="42"/>
    </location>
</feature>
<keyword evidence="1" id="KW-0678">Repressor</keyword>
<dbReference type="InterPro" id="IPR050109">
    <property type="entry name" value="HTH-type_TetR-like_transc_reg"/>
</dbReference>
<dbReference type="InterPro" id="IPR039538">
    <property type="entry name" value="BetI_C"/>
</dbReference>
<dbReference type="EMBL" id="JAGMWN010000001">
    <property type="protein sequence ID" value="MBP5855722.1"/>
    <property type="molecule type" value="Genomic_DNA"/>
</dbReference>
<evidence type="ECO:0000256" key="4">
    <source>
        <dbReference type="ARBA" id="ARBA00023163"/>
    </source>
</evidence>
<accession>A0A8J7RW08</accession>
<dbReference type="AlphaFoldDB" id="A0A8J7RW08"/>
<keyword evidence="8" id="KW-1185">Reference proteome</keyword>
<dbReference type="SUPFAM" id="SSF46689">
    <property type="entry name" value="Homeodomain-like"/>
    <property type="match status" value="1"/>
</dbReference>
<dbReference type="Pfam" id="PF00440">
    <property type="entry name" value="TetR_N"/>
    <property type="match status" value="1"/>
</dbReference>
<dbReference type="Proteomes" id="UP000672602">
    <property type="component" value="Unassembled WGS sequence"/>
</dbReference>
<proteinExistence type="predicted"/>
<evidence type="ECO:0000313" key="7">
    <source>
        <dbReference type="EMBL" id="MBP5855722.1"/>
    </source>
</evidence>
<dbReference type="PROSITE" id="PS50977">
    <property type="entry name" value="HTH_TETR_2"/>
    <property type="match status" value="1"/>
</dbReference>
<keyword evidence="2" id="KW-0805">Transcription regulation</keyword>
<dbReference type="SUPFAM" id="SSF48498">
    <property type="entry name" value="Tetracyclin repressor-like, C-terminal domain"/>
    <property type="match status" value="1"/>
</dbReference>
<dbReference type="InterPro" id="IPR036271">
    <property type="entry name" value="Tet_transcr_reg_TetR-rel_C_sf"/>
</dbReference>
<dbReference type="PRINTS" id="PR00455">
    <property type="entry name" value="HTHTETR"/>
</dbReference>
<sequence>MNRERILGATLWVIARQGLSGTTMERVAGRAGISPGSVTFHFARKDALLLAALDHVVAMFEGARRRVLMEAGDDPARALERLIDISLDPRISAPDAIAVWTAFWGEAKARRLYLERVGEADAVFQADLLTLCRRMLAGTGARNEGRAAEALARGLGGLIDGLWQDALVAGRSFDRAAARDLAISYLATVFPNEPRWHVAPGHDEEQSREGAAS</sequence>
<dbReference type="InterPro" id="IPR009057">
    <property type="entry name" value="Homeodomain-like_sf"/>
</dbReference>
<reference evidence="7" key="1">
    <citation type="submission" date="2021-04" db="EMBL/GenBank/DDBJ databases">
        <authorList>
            <person name="Zhang D.-C."/>
        </authorList>
    </citation>
    <scope>NUCLEOTIDE SEQUENCE</scope>
    <source>
        <strain evidence="7">CGMCC 1.15697</strain>
    </source>
</reference>
<organism evidence="7 8">
    <name type="scientific">Marivibrio halodurans</name>
    <dbReference type="NCBI Taxonomy" id="2039722"/>
    <lineage>
        <taxon>Bacteria</taxon>
        <taxon>Pseudomonadati</taxon>
        <taxon>Pseudomonadota</taxon>
        <taxon>Alphaproteobacteria</taxon>
        <taxon>Rhodospirillales</taxon>
        <taxon>Rhodospirillaceae</taxon>
        <taxon>Marivibrio</taxon>
    </lineage>
</organism>
<keyword evidence="3 5" id="KW-0238">DNA-binding</keyword>
<gene>
    <name evidence="7" type="ORF">KAJ83_01780</name>
</gene>
<evidence type="ECO:0000256" key="1">
    <source>
        <dbReference type="ARBA" id="ARBA00022491"/>
    </source>
</evidence>
<dbReference type="Gene3D" id="1.10.357.10">
    <property type="entry name" value="Tetracycline Repressor, domain 2"/>
    <property type="match status" value="1"/>
</dbReference>
<dbReference type="PANTHER" id="PTHR30055">
    <property type="entry name" value="HTH-TYPE TRANSCRIPTIONAL REGULATOR RUTR"/>
    <property type="match status" value="1"/>
</dbReference>
<dbReference type="GO" id="GO:0000976">
    <property type="term" value="F:transcription cis-regulatory region binding"/>
    <property type="evidence" value="ECO:0007669"/>
    <property type="project" value="TreeGrafter"/>
</dbReference>
<protein>
    <submittedName>
        <fullName evidence="7">TetR family transcriptional regulator C-terminal domain-containing protein</fullName>
    </submittedName>
</protein>
<dbReference type="GO" id="GO:0003700">
    <property type="term" value="F:DNA-binding transcription factor activity"/>
    <property type="evidence" value="ECO:0007669"/>
    <property type="project" value="TreeGrafter"/>
</dbReference>
<comment type="caution">
    <text evidence="7">The sequence shown here is derived from an EMBL/GenBank/DDBJ whole genome shotgun (WGS) entry which is preliminary data.</text>
</comment>
<evidence type="ECO:0000256" key="2">
    <source>
        <dbReference type="ARBA" id="ARBA00023015"/>
    </source>
</evidence>
<dbReference type="RefSeq" id="WP_210680298.1">
    <property type="nucleotide sequence ID" value="NZ_JAGMWN010000001.1"/>
</dbReference>
<evidence type="ECO:0000259" key="6">
    <source>
        <dbReference type="PROSITE" id="PS50977"/>
    </source>
</evidence>